<dbReference type="SUPFAM" id="SSF55811">
    <property type="entry name" value="Nudix"/>
    <property type="match status" value="1"/>
</dbReference>
<dbReference type="PRINTS" id="PR00502">
    <property type="entry name" value="NUDIXFAMILY"/>
</dbReference>
<dbReference type="Gene3D" id="3.90.79.10">
    <property type="entry name" value="Nucleoside Triphosphate Pyrophosphohydrolase"/>
    <property type="match status" value="1"/>
</dbReference>
<reference evidence="6" key="1">
    <citation type="journal article" date="2019" name="Int. J. Syst. Evol. Microbiol.">
        <title>The Global Catalogue of Microorganisms (GCM) 10K type strain sequencing project: providing services to taxonomists for standard genome sequencing and annotation.</title>
        <authorList>
            <consortium name="The Broad Institute Genomics Platform"/>
            <consortium name="The Broad Institute Genome Sequencing Center for Infectious Disease"/>
            <person name="Wu L."/>
            <person name="Ma J."/>
        </authorList>
    </citation>
    <scope>NUCLEOTIDE SEQUENCE [LARGE SCALE GENOMIC DNA]</scope>
    <source>
        <strain evidence="6">NBRC 109019</strain>
    </source>
</reference>
<evidence type="ECO:0000256" key="3">
    <source>
        <dbReference type="RuleBase" id="RU003476"/>
    </source>
</evidence>
<dbReference type="InterPro" id="IPR020084">
    <property type="entry name" value="NUDIX_hydrolase_CS"/>
</dbReference>
<sequence>MPLTSAGVLLFRRTPGLEVFIAHMGGPFWTGGRERAWSIPKGLIEPGESAREAAYREFAEEIGVAAPEGVALELGTVRATSSKVLHVFAIEAPGFQPDALVSARFEIEWPPRSGRIRSYPEVDDAQWVAAASARDLLVKGQVAAIDRLEARLSGPA</sequence>
<comment type="similarity">
    <text evidence="1 3">Belongs to the Nudix hydrolase family.</text>
</comment>
<dbReference type="InterPro" id="IPR015797">
    <property type="entry name" value="NUDIX_hydrolase-like_dom_sf"/>
</dbReference>
<evidence type="ECO:0000256" key="2">
    <source>
        <dbReference type="ARBA" id="ARBA00022801"/>
    </source>
</evidence>
<dbReference type="Proteomes" id="UP001321477">
    <property type="component" value="Chromosome"/>
</dbReference>
<name>A0ABM8GZS5_9MICO</name>
<dbReference type="Pfam" id="PF00293">
    <property type="entry name" value="NUDIX"/>
    <property type="match status" value="1"/>
</dbReference>
<dbReference type="PROSITE" id="PS51462">
    <property type="entry name" value="NUDIX"/>
    <property type="match status" value="1"/>
</dbReference>
<proteinExistence type="inferred from homology"/>
<dbReference type="InterPro" id="IPR051325">
    <property type="entry name" value="Nudix_hydrolase_domain"/>
</dbReference>
<dbReference type="RefSeq" id="WP_234661051.1">
    <property type="nucleotide sequence ID" value="NZ_AP027734.1"/>
</dbReference>
<gene>
    <name evidence="5" type="ORF">GCM10025870_10520</name>
</gene>
<protein>
    <submittedName>
        <fullName evidence="5">DNA mismatch repair protein MutT</fullName>
    </submittedName>
</protein>
<organism evidence="5 6">
    <name type="scientific">Agromyces marinus</name>
    <dbReference type="NCBI Taxonomy" id="1389020"/>
    <lineage>
        <taxon>Bacteria</taxon>
        <taxon>Bacillati</taxon>
        <taxon>Actinomycetota</taxon>
        <taxon>Actinomycetes</taxon>
        <taxon>Micrococcales</taxon>
        <taxon>Microbacteriaceae</taxon>
        <taxon>Agromyces</taxon>
    </lineage>
</organism>
<dbReference type="PROSITE" id="PS00893">
    <property type="entry name" value="NUDIX_BOX"/>
    <property type="match status" value="1"/>
</dbReference>
<dbReference type="PANTHER" id="PTHR21340:SF7">
    <property type="entry name" value="NUDIX HYDROLASE DOMAIN-CONTAINING PROTEIN"/>
    <property type="match status" value="1"/>
</dbReference>
<dbReference type="InterPro" id="IPR020476">
    <property type="entry name" value="Nudix_hydrolase"/>
</dbReference>
<feature type="domain" description="Nudix hydrolase" evidence="4">
    <location>
        <begin position="1"/>
        <end position="150"/>
    </location>
</feature>
<evidence type="ECO:0000313" key="5">
    <source>
        <dbReference type="EMBL" id="BDZ53979.1"/>
    </source>
</evidence>
<dbReference type="PANTHER" id="PTHR21340">
    <property type="entry name" value="DIADENOSINE 5,5-P1,P4-TETRAPHOSPHATE PYROPHOSPHOHYDROLASE MUTT"/>
    <property type="match status" value="1"/>
</dbReference>
<keyword evidence="6" id="KW-1185">Reference proteome</keyword>
<dbReference type="EMBL" id="AP027734">
    <property type="protein sequence ID" value="BDZ53979.1"/>
    <property type="molecule type" value="Genomic_DNA"/>
</dbReference>
<evidence type="ECO:0000313" key="6">
    <source>
        <dbReference type="Proteomes" id="UP001321477"/>
    </source>
</evidence>
<keyword evidence="2 3" id="KW-0378">Hydrolase</keyword>
<dbReference type="InterPro" id="IPR000086">
    <property type="entry name" value="NUDIX_hydrolase_dom"/>
</dbReference>
<evidence type="ECO:0000256" key="1">
    <source>
        <dbReference type="ARBA" id="ARBA00005582"/>
    </source>
</evidence>
<accession>A0ABM8GZS5</accession>
<evidence type="ECO:0000259" key="4">
    <source>
        <dbReference type="PROSITE" id="PS51462"/>
    </source>
</evidence>